<evidence type="ECO:0000256" key="6">
    <source>
        <dbReference type="HAMAP-Rule" id="MF_00867"/>
    </source>
</evidence>
<gene>
    <name evidence="6" type="primary">khpB</name>
    <name evidence="6" type="synonym">eloR</name>
    <name evidence="8" type="ORF">CHH64_15975</name>
</gene>
<dbReference type="GO" id="GO:0005737">
    <property type="term" value="C:cytoplasm"/>
    <property type="evidence" value="ECO:0007669"/>
    <property type="project" value="UniProtKB-SubCell"/>
</dbReference>
<dbReference type="EMBL" id="NPBV01000027">
    <property type="protein sequence ID" value="PAD19929.1"/>
    <property type="molecule type" value="Genomic_DNA"/>
</dbReference>
<evidence type="ECO:0000256" key="4">
    <source>
        <dbReference type="ARBA" id="ARBA00023186"/>
    </source>
</evidence>
<dbReference type="AlphaFoldDB" id="A0A268A764"/>
<dbReference type="Proteomes" id="UP000216013">
    <property type="component" value="Unassembled WGS sequence"/>
</dbReference>
<dbReference type="Pfam" id="PF01424">
    <property type="entry name" value="R3H"/>
    <property type="match status" value="1"/>
</dbReference>
<evidence type="ECO:0000313" key="8">
    <source>
        <dbReference type="EMBL" id="PAD19929.1"/>
    </source>
</evidence>
<dbReference type="Gene3D" id="3.30.300.20">
    <property type="match status" value="1"/>
</dbReference>
<evidence type="ECO:0000259" key="7">
    <source>
        <dbReference type="PROSITE" id="PS51061"/>
    </source>
</evidence>
<evidence type="ECO:0000313" key="9">
    <source>
        <dbReference type="Proteomes" id="UP000216013"/>
    </source>
</evidence>
<dbReference type="Gene3D" id="3.30.1370.50">
    <property type="entry name" value="R3H-like domain"/>
    <property type="match status" value="1"/>
</dbReference>
<evidence type="ECO:0000256" key="3">
    <source>
        <dbReference type="ARBA" id="ARBA00022960"/>
    </source>
</evidence>
<dbReference type="Pfam" id="PF14804">
    <property type="entry name" value="Jag_N"/>
    <property type="match status" value="1"/>
</dbReference>
<dbReference type="CDD" id="cd02644">
    <property type="entry name" value="R3H_jag"/>
    <property type="match status" value="1"/>
</dbReference>
<name>A0A268A764_9BACI</name>
<dbReference type="InterPro" id="IPR001374">
    <property type="entry name" value="R3H_dom"/>
</dbReference>
<comment type="caution">
    <text evidence="8">The sequence shown here is derived from an EMBL/GenBank/DDBJ whole genome shotgun (WGS) entry which is preliminary data.</text>
</comment>
<comment type="subcellular location">
    <subcellularLocation>
        <location evidence="6">Cytoplasm</location>
    </subcellularLocation>
</comment>
<comment type="similarity">
    <text evidence="6">Belongs to the KhpB RNA-binding protein family.</text>
</comment>
<comment type="subunit">
    <text evidence="6">Forms a complex with KhpA.</text>
</comment>
<dbReference type="GO" id="GO:0008360">
    <property type="term" value="P:regulation of cell shape"/>
    <property type="evidence" value="ECO:0007669"/>
    <property type="project" value="UniProtKB-KW"/>
</dbReference>
<dbReference type="GO" id="GO:0009252">
    <property type="term" value="P:peptidoglycan biosynthetic process"/>
    <property type="evidence" value="ECO:0007669"/>
    <property type="project" value="UniProtKB-UniRule"/>
</dbReference>
<keyword evidence="5 6" id="KW-0961">Cell wall biogenesis/degradation</keyword>
<dbReference type="PANTHER" id="PTHR35800:SF1">
    <property type="entry name" value="RNA-BINDING PROTEIN KHPB"/>
    <property type="match status" value="1"/>
</dbReference>
<dbReference type="InterPro" id="IPR034079">
    <property type="entry name" value="R3H_KhpB"/>
</dbReference>
<dbReference type="SMART" id="SM00393">
    <property type="entry name" value="R3H"/>
    <property type="match status" value="1"/>
</dbReference>
<dbReference type="InterPro" id="IPR032782">
    <property type="entry name" value="KhpB_N"/>
</dbReference>
<keyword evidence="3 6" id="KW-0133">Cell shape</keyword>
<keyword evidence="1 6" id="KW-0963">Cytoplasm</keyword>
<dbReference type="RefSeq" id="WP_095230477.1">
    <property type="nucleotide sequence ID" value="NZ_NPBD01000018.1"/>
</dbReference>
<dbReference type="SUPFAM" id="SSF82708">
    <property type="entry name" value="R3H domain"/>
    <property type="match status" value="1"/>
</dbReference>
<comment type="domain">
    <text evidence="6">Has an N-terminal Jag-N domain and 2 RNA-binding domains (KH and R3H).</text>
</comment>
<dbReference type="PROSITE" id="PS51061">
    <property type="entry name" value="R3H"/>
    <property type="match status" value="1"/>
</dbReference>
<evidence type="ECO:0000256" key="1">
    <source>
        <dbReference type="ARBA" id="ARBA00022490"/>
    </source>
</evidence>
<dbReference type="InterPro" id="IPR038247">
    <property type="entry name" value="Jag_N_dom_sf"/>
</dbReference>
<sequence>MKQLTARGKTVDDAIQSALQQLRISKEEVEVTVIDEGSKGFLNLFGAKPAVVKVVVKTDNVQAAKNYLESVIRHLHPGTEVEITARKKKHVMFTLSGENLGMLIGKRGQTLNALEQLVEQFLHQQKAYHFTVTVDAEGYRSRRRETLEMLAVQAASKALALQKAIPLDPMPASERKIIHAAAQKQKGVETVSKGKEPNRYIVIQPVKEKSWQ</sequence>
<dbReference type="InterPro" id="IPR038008">
    <property type="entry name" value="Jag_KH"/>
</dbReference>
<accession>A0A268A764</accession>
<dbReference type="SMART" id="SM01245">
    <property type="entry name" value="Jag_N"/>
    <property type="match status" value="1"/>
</dbReference>
<dbReference type="InterPro" id="IPR036867">
    <property type="entry name" value="R3H_dom_sf"/>
</dbReference>
<dbReference type="GO" id="GO:0071555">
    <property type="term" value="P:cell wall organization"/>
    <property type="evidence" value="ECO:0007669"/>
    <property type="project" value="UniProtKB-KW"/>
</dbReference>
<dbReference type="CDD" id="cd02414">
    <property type="entry name" value="KH-II_Jag"/>
    <property type="match status" value="1"/>
</dbReference>
<dbReference type="NCBIfam" id="NF041568">
    <property type="entry name" value="Jag_EloR"/>
    <property type="match status" value="1"/>
</dbReference>
<feature type="region of interest" description="Jag_N domain" evidence="6">
    <location>
        <begin position="5"/>
        <end position="55"/>
    </location>
</feature>
<dbReference type="Pfam" id="PF13083">
    <property type="entry name" value="KH_KhpA-B"/>
    <property type="match status" value="1"/>
</dbReference>
<keyword evidence="4 6" id="KW-0143">Chaperone</keyword>
<organism evidence="8 9">
    <name type="scientific">Terribacillus saccharophilus</name>
    <dbReference type="NCBI Taxonomy" id="361277"/>
    <lineage>
        <taxon>Bacteria</taxon>
        <taxon>Bacillati</taxon>
        <taxon>Bacillota</taxon>
        <taxon>Bacilli</taxon>
        <taxon>Bacillales</taxon>
        <taxon>Bacillaceae</taxon>
        <taxon>Terribacillus</taxon>
    </lineage>
</organism>
<dbReference type="Gene3D" id="3.30.30.80">
    <property type="entry name" value="probable RNA-binding protein from clostridium symbiosum atcc 14940"/>
    <property type="match status" value="1"/>
</dbReference>
<reference evidence="8 9" key="1">
    <citation type="submission" date="2017-07" db="EMBL/GenBank/DDBJ databases">
        <title>Isolation and whole genome analysis of endospore-forming bacteria from heroin.</title>
        <authorList>
            <person name="Kalinowski J."/>
            <person name="Ahrens B."/>
            <person name="Al-Dilaimi A."/>
            <person name="Winkler A."/>
            <person name="Wibberg D."/>
            <person name="Schleenbecker U."/>
            <person name="Ruckert C."/>
            <person name="Wolfel R."/>
            <person name="Grass G."/>
        </authorList>
    </citation>
    <scope>NUCLEOTIDE SEQUENCE [LARGE SCALE GENOMIC DNA]</scope>
    <source>
        <strain evidence="8 9">7528</strain>
    </source>
</reference>
<comment type="function">
    <text evidence="6">A probable RNA chaperone. Forms a complex with KhpA which binds to cellular RNA and controls its expression. Plays a role in peptidoglycan (PG) homeostasis and cell length regulation.</text>
</comment>
<evidence type="ECO:0000256" key="2">
    <source>
        <dbReference type="ARBA" id="ARBA00022884"/>
    </source>
</evidence>
<dbReference type="HAMAP" id="MF_00867">
    <property type="entry name" value="KhpB"/>
    <property type="match status" value="1"/>
</dbReference>
<proteinExistence type="inferred from homology"/>
<feature type="domain" description="R3H" evidence="7">
    <location>
        <begin position="141"/>
        <end position="207"/>
    </location>
</feature>
<evidence type="ECO:0000256" key="5">
    <source>
        <dbReference type="ARBA" id="ARBA00023316"/>
    </source>
</evidence>
<keyword evidence="2 6" id="KW-0694">RNA-binding</keyword>
<protein>
    <recommendedName>
        <fullName evidence="6">RNA-binding protein KhpB</fullName>
    </recommendedName>
    <alternativeName>
        <fullName evidence="6">RNA-binding protein EloR</fullName>
    </alternativeName>
</protein>
<dbReference type="InterPro" id="IPR039247">
    <property type="entry name" value="KhpB"/>
</dbReference>
<dbReference type="PANTHER" id="PTHR35800">
    <property type="entry name" value="PROTEIN JAG"/>
    <property type="match status" value="1"/>
</dbReference>
<dbReference type="GO" id="GO:0003723">
    <property type="term" value="F:RNA binding"/>
    <property type="evidence" value="ECO:0007669"/>
    <property type="project" value="UniProtKB-UniRule"/>
</dbReference>
<dbReference type="InterPro" id="IPR015946">
    <property type="entry name" value="KH_dom-like_a/b"/>
</dbReference>